<feature type="compositionally biased region" description="Acidic residues" evidence="1">
    <location>
        <begin position="133"/>
        <end position="155"/>
    </location>
</feature>
<name>A0AAW1SHB3_9CHLO</name>
<gene>
    <name evidence="3" type="ORF">WJX74_008468</name>
</gene>
<organism evidence="3 4">
    <name type="scientific">Apatococcus lobatus</name>
    <dbReference type="NCBI Taxonomy" id="904363"/>
    <lineage>
        <taxon>Eukaryota</taxon>
        <taxon>Viridiplantae</taxon>
        <taxon>Chlorophyta</taxon>
        <taxon>core chlorophytes</taxon>
        <taxon>Trebouxiophyceae</taxon>
        <taxon>Chlorellales</taxon>
        <taxon>Chlorellaceae</taxon>
        <taxon>Apatococcus</taxon>
    </lineage>
</organism>
<dbReference type="PANTHER" id="PTHR21669">
    <property type="entry name" value="CAPZ-INTERACTING PROTEIN AND RELATED PROTEINS"/>
    <property type="match status" value="1"/>
</dbReference>
<feature type="compositionally biased region" description="Low complexity" evidence="1">
    <location>
        <begin position="720"/>
        <end position="742"/>
    </location>
</feature>
<feature type="compositionally biased region" description="Basic and acidic residues" evidence="1">
    <location>
        <begin position="256"/>
        <end position="267"/>
    </location>
</feature>
<keyword evidence="4" id="KW-1185">Reference proteome</keyword>
<dbReference type="EMBL" id="JALJOS010000001">
    <property type="protein sequence ID" value="KAK9844907.1"/>
    <property type="molecule type" value="Genomic_DNA"/>
</dbReference>
<feature type="region of interest" description="Disordered" evidence="1">
    <location>
        <begin position="368"/>
        <end position="448"/>
    </location>
</feature>
<dbReference type="GO" id="GO:0006325">
    <property type="term" value="P:chromatin organization"/>
    <property type="evidence" value="ECO:0007669"/>
    <property type="project" value="TreeGrafter"/>
</dbReference>
<reference evidence="3 4" key="1">
    <citation type="journal article" date="2024" name="Nat. Commun.">
        <title>Phylogenomics reveals the evolutionary origins of lichenization in chlorophyte algae.</title>
        <authorList>
            <person name="Puginier C."/>
            <person name="Libourel C."/>
            <person name="Otte J."/>
            <person name="Skaloud P."/>
            <person name="Haon M."/>
            <person name="Grisel S."/>
            <person name="Petersen M."/>
            <person name="Berrin J.G."/>
            <person name="Delaux P.M."/>
            <person name="Dal Grande F."/>
            <person name="Keller J."/>
        </authorList>
    </citation>
    <scope>NUCLEOTIDE SEQUENCE [LARGE SCALE GENOMIC DNA]</scope>
    <source>
        <strain evidence="3 4">SAG 2145</strain>
    </source>
</reference>
<feature type="region of interest" description="Disordered" evidence="1">
    <location>
        <begin position="921"/>
        <end position="952"/>
    </location>
</feature>
<protein>
    <recommendedName>
        <fullName evidence="2">Hpc2-related domain-containing protein</fullName>
    </recommendedName>
</protein>
<dbReference type="Proteomes" id="UP001438707">
    <property type="component" value="Unassembled WGS sequence"/>
</dbReference>
<feature type="region of interest" description="Disordered" evidence="1">
    <location>
        <begin position="666"/>
        <end position="785"/>
    </location>
</feature>
<feature type="region of interest" description="Disordered" evidence="1">
    <location>
        <begin position="204"/>
        <end position="306"/>
    </location>
</feature>
<feature type="region of interest" description="Disordered" evidence="1">
    <location>
        <begin position="130"/>
        <end position="167"/>
    </location>
</feature>
<evidence type="ECO:0000259" key="2">
    <source>
        <dbReference type="Pfam" id="PF08729"/>
    </source>
</evidence>
<sequence>MKQARRITPELVSPSQLQAIQPAFAAAQTQLQRPEQSLTLKEHAAFARAHLPAGRRLYVDLTQRCDFDFKKLLKEAKAVQKSEDAPPTVVAQPAAAPAGLPAQESHKPAGGDAYSSVVQRLQRLYMMGAGDNSDSEQEVSADEGNDDAASDGEDGEQGKRETYDNDDEFIDDSEYVEYFSGDRHKPKFDGFFINRGPIEKSDVRVDGVAGTPRKKKRRVAPEQLADGEAAQAPKRIKAAKLTPQNTKRPANLKAVQHSDKAKAKKTDGSAPAKKTDGSAPAKKKRNIQPDAVHPAPKSSATISSQANLPHTLQPQAQAQSSAAAAVPSMSLAALAAAAGASANNDLPTQQPTTVQQAAAPADVPSLASLPVPKMTAGPRSTGAAVSQPPLQPVQPPESQESGHTAEEAAASLLGISRSPPGQHSLPHHSTPEAGQIYSPAATPATPNAAPVKHEAFSAELEGRLAALQAAAIASPAREPKQDSKKQKAIPKQLKEKLPALSCTLNREVDAMSEEDGRALKKAVIDHLMSFMEIFTSRSNLTARLSSLWTDIQAQLNMTKQELQSHIKRQLAEGDAALRQSPTDPEPGAPLPDTKPLDKFLMSRNVQGLLATWVQLVLQVRGRSLQNYGLELATAVAAWFPAELGMDPASIVPVLSQVKRHKLPPKMRQATLKQEKPAASSQVTLASASSGPTEPPAEINPSAAAPIPTASGPAASEQALPSAPAAEPAGQEEMAAAAAAAAAPPEPLPQPVSAPTGPSSNETSKAAALPSASSGGPNISGASSQLLPTAPSVEQCMEAAGLKGADRAVLENTQTRLRRNSTRDIVSRVLMFAGPEGLSVRDLIHQAAALQVAAWDWTRSRQTNVSNVIAAEPNFVHVGGSKYAHKAFPGVVEKPKQKGPHASAGAKTGAVLAVTVSPDNLASAPTNAAVTGQEEDIESEGPSQQPEQSSDAP</sequence>
<dbReference type="AlphaFoldDB" id="A0AAW1SHB3"/>
<feature type="compositionally biased region" description="Low complexity" evidence="1">
    <location>
        <begin position="763"/>
        <end position="773"/>
    </location>
</feature>
<dbReference type="PANTHER" id="PTHR21669:SF28">
    <property type="entry name" value="YEMANUCLEIN"/>
    <property type="match status" value="1"/>
</dbReference>
<feature type="domain" description="Hpc2-related" evidence="2">
    <location>
        <begin position="157"/>
        <end position="199"/>
    </location>
</feature>
<feature type="compositionally biased region" description="Low complexity" evidence="1">
    <location>
        <begin position="939"/>
        <end position="952"/>
    </location>
</feature>
<comment type="caution">
    <text evidence="3">The sequence shown here is derived from an EMBL/GenBank/DDBJ whole genome shotgun (WGS) entry which is preliminary data.</text>
</comment>
<feature type="compositionally biased region" description="Polar residues" evidence="1">
    <location>
        <begin position="774"/>
        <end position="785"/>
    </location>
</feature>
<accession>A0AAW1SHB3</accession>
<proteinExistence type="predicted"/>
<dbReference type="Pfam" id="PF08729">
    <property type="entry name" value="HUN"/>
    <property type="match status" value="1"/>
</dbReference>
<feature type="compositionally biased region" description="Polar residues" evidence="1">
    <location>
        <begin position="678"/>
        <end position="691"/>
    </location>
</feature>
<feature type="compositionally biased region" description="Low complexity" evidence="1">
    <location>
        <begin position="439"/>
        <end position="448"/>
    </location>
</feature>
<dbReference type="InterPro" id="IPR014840">
    <property type="entry name" value="HRD"/>
</dbReference>
<dbReference type="GO" id="GO:0005634">
    <property type="term" value="C:nucleus"/>
    <property type="evidence" value="ECO:0007669"/>
    <property type="project" value="TreeGrafter"/>
</dbReference>
<feature type="region of interest" description="Disordered" evidence="1">
    <location>
        <begin position="79"/>
        <end position="113"/>
    </location>
</feature>
<evidence type="ECO:0000313" key="3">
    <source>
        <dbReference type="EMBL" id="KAK9844907.1"/>
    </source>
</evidence>
<evidence type="ECO:0000313" key="4">
    <source>
        <dbReference type="Proteomes" id="UP001438707"/>
    </source>
</evidence>
<evidence type="ECO:0000256" key="1">
    <source>
        <dbReference type="SAM" id="MobiDB-lite"/>
    </source>
</evidence>
<feature type="compositionally biased region" description="Low complexity" evidence="1">
    <location>
        <begin position="85"/>
        <end position="103"/>
    </location>
</feature>